<keyword evidence="1" id="KW-0805">Transcription regulation</keyword>
<accession>A0ABS3GUU4</accession>
<dbReference type="InterPro" id="IPR036388">
    <property type="entry name" value="WH-like_DNA-bd_sf"/>
</dbReference>
<keyword evidence="2" id="KW-0238">DNA-binding</keyword>
<dbReference type="Pfam" id="PF00392">
    <property type="entry name" value="GntR"/>
    <property type="match status" value="1"/>
</dbReference>
<dbReference type="PROSITE" id="PS50949">
    <property type="entry name" value="HTH_GNTR"/>
    <property type="match status" value="1"/>
</dbReference>
<dbReference type="CDD" id="cd07377">
    <property type="entry name" value="WHTH_GntR"/>
    <property type="match status" value="1"/>
</dbReference>
<organism evidence="5 6">
    <name type="scientific">Candidatus Enterococcus ikei</name>
    <dbReference type="NCBI Taxonomy" id="2815326"/>
    <lineage>
        <taxon>Bacteria</taxon>
        <taxon>Bacillati</taxon>
        <taxon>Bacillota</taxon>
        <taxon>Bacilli</taxon>
        <taxon>Lactobacillales</taxon>
        <taxon>Enterococcaceae</taxon>
        <taxon>Enterococcus</taxon>
    </lineage>
</organism>
<evidence type="ECO:0000256" key="3">
    <source>
        <dbReference type="ARBA" id="ARBA00023163"/>
    </source>
</evidence>
<gene>
    <name evidence="5" type="ORF">JZO69_01495</name>
</gene>
<dbReference type="SUPFAM" id="SSF46785">
    <property type="entry name" value="Winged helix' DNA-binding domain"/>
    <property type="match status" value="1"/>
</dbReference>
<feature type="domain" description="HTH gntR-type" evidence="4">
    <location>
        <begin position="10"/>
        <end position="78"/>
    </location>
</feature>
<comment type="caution">
    <text evidence="5">The sequence shown here is derived from an EMBL/GenBank/DDBJ whole genome shotgun (WGS) entry which is preliminary data.</text>
</comment>
<dbReference type="InterPro" id="IPR036390">
    <property type="entry name" value="WH_DNA-bd_sf"/>
</dbReference>
<evidence type="ECO:0000313" key="6">
    <source>
        <dbReference type="Proteomes" id="UP000664632"/>
    </source>
</evidence>
<keyword evidence="6" id="KW-1185">Reference proteome</keyword>
<dbReference type="EMBL" id="JAFLWD010000003">
    <property type="protein sequence ID" value="MBO0439035.1"/>
    <property type="molecule type" value="Genomic_DNA"/>
</dbReference>
<dbReference type="Proteomes" id="UP000664632">
    <property type="component" value="Unassembled WGS sequence"/>
</dbReference>
<dbReference type="PRINTS" id="PR00035">
    <property type="entry name" value="HTHGNTR"/>
</dbReference>
<evidence type="ECO:0000256" key="2">
    <source>
        <dbReference type="ARBA" id="ARBA00023125"/>
    </source>
</evidence>
<dbReference type="Gene3D" id="1.10.10.10">
    <property type="entry name" value="Winged helix-like DNA-binding domain superfamily/Winged helix DNA-binding domain"/>
    <property type="match status" value="1"/>
</dbReference>
<evidence type="ECO:0000313" key="5">
    <source>
        <dbReference type="EMBL" id="MBO0439035.1"/>
    </source>
</evidence>
<dbReference type="PANTHER" id="PTHR44846:SF1">
    <property type="entry name" value="MANNOSYL-D-GLYCERATE TRANSPORT_METABOLISM SYSTEM REPRESSOR MNGR-RELATED"/>
    <property type="match status" value="1"/>
</dbReference>
<sequence>MENNRSKEKAALYAGVYNKILKMIQEGMYPEGSKLLTEPTLAKELNVSRSTLRQSLALLQEDGIIEARRGVGNFVRKTIDINATGLEKMDNPVKKSCTEEIATVQINIVPGISTQYTEKIFNRKMSVVLAVHRYYKNKNKTHAYCFSHIATDYNYLNQVDLNNEDAVLKFLEEEIYEHAHSKKCEIKTVQLTDNLKDKNIDAAYDLFQLVKESIVDMSGNVVAINKFYIPIEKALLKVFASN</sequence>
<name>A0ABS3GUU4_9ENTE</name>
<dbReference type="InterPro" id="IPR050679">
    <property type="entry name" value="Bact_HTH_transcr_reg"/>
</dbReference>
<reference evidence="5 6" key="1">
    <citation type="submission" date="2021-03" db="EMBL/GenBank/DDBJ databases">
        <title>Enterococcal diversity collection.</title>
        <authorList>
            <person name="Gilmore M.S."/>
            <person name="Schwartzman J."/>
            <person name="Van Tyne D."/>
            <person name="Martin M."/>
            <person name="Earl A.M."/>
            <person name="Manson A.L."/>
            <person name="Straub T."/>
            <person name="Salamzade R."/>
            <person name="Saavedra J."/>
            <person name="Lebreton F."/>
            <person name="Prichula J."/>
            <person name="Schaufler K."/>
            <person name="Gaca A."/>
            <person name="Sgardioli B."/>
            <person name="Wagenaar J."/>
            <person name="Strong T."/>
        </authorList>
    </citation>
    <scope>NUCLEOTIDE SEQUENCE [LARGE SCALE GENOMIC DNA]</scope>
    <source>
        <strain evidence="5 6">DIV0869a</strain>
    </source>
</reference>
<dbReference type="RefSeq" id="WP_207111143.1">
    <property type="nucleotide sequence ID" value="NZ_JAFLWD010000003.1"/>
</dbReference>
<keyword evidence="3" id="KW-0804">Transcription</keyword>
<dbReference type="SMART" id="SM00345">
    <property type="entry name" value="HTH_GNTR"/>
    <property type="match status" value="1"/>
</dbReference>
<protein>
    <submittedName>
        <fullName evidence="5">GntR family transcriptional regulator</fullName>
    </submittedName>
</protein>
<dbReference type="InterPro" id="IPR000524">
    <property type="entry name" value="Tscrpt_reg_HTH_GntR"/>
</dbReference>
<dbReference type="PANTHER" id="PTHR44846">
    <property type="entry name" value="MANNOSYL-D-GLYCERATE TRANSPORT/METABOLISM SYSTEM REPRESSOR MNGR-RELATED"/>
    <property type="match status" value="1"/>
</dbReference>
<evidence type="ECO:0000259" key="4">
    <source>
        <dbReference type="PROSITE" id="PS50949"/>
    </source>
</evidence>
<proteinExistence type="predicted"/>
<evidence type="ECO:0000256" key="1">
    <source>
        <dbReference type="ARBA" id="ARBA00023015"/>
    </source>
</evidence>